<keyword evidence="6" id="KW-0406">Ion transport</keyword>
<dbReference type="InterPro" id="IPR001320">
    <property type="entry name" value="Iontro_rcpt_C"/>
</dbReference>
<evidence type="ECO:0000256" key="11">
    <source>
        <dbReference type="ARBA" id="ARBA00023303"/>
    </source>
</evidence>
<dbReference type="RefSeq" id="XP_014679580.1">
    <property type="nucleotide sequence ID" value="XM_014824094.1"/>
</dbReference>
<evidence type="ECO:0000256" key="10">
    <source>
        <dbReference type="ARBA" id="ARBA00023286"/>
    </source>
</evidence>
<keyword evidence="11" id="KW-0407">Ion channel</keyword>
<evidence type="ECO:0000313" key="15">
    <source>
        <dbReference type="Proteomes" id="UP000695022"/>
    </source>
</evidence>
<evidence type="ECO:0000256" key="3">
    <source>
        <dbReference type="ARBA" id="ARBA00022448"/>
    </source>
</evidence>
<protein>
    <submittedName>
        <fullName evidence="16">Glutamate receptor ionotropic, kainate 1-like</fullName>
    </submittedName>
</protein>
<dbReference type="SMART" id="SM00079">
    <property type="entry name" value="PBPe"/>
    <property type="match status" value="1"/>
</dbReference>
<dbReference type="InterPro" id="IPR019594">
    <property type="entry name" value="Glu/Gly-bd"/>
</dbReference>
<reference evidence="16" key="1">
    <citation type="submission" date="2025-08" db="UniProtKB">
        <authorList>
            <consortium name="RefSeq"/>
        </authorList>
    </citation>
    <scope>IDENTIFICATION</scope>
</reference>
<dbReference type="Gene3D" id="3.40.190.10">
    <property type="entry name" value="Periplasmic binding protein-like II"/>
    <property type="match status" value="1"/>
</dbReference>
<keyword evidence="5 12" id="KW-1133">Transmembrane helix</keyword>
<evidence type="ECO:0000256" key="7">
    <source>
        <dbReference type="ARBA" id="ARBA00023136"/>
    </source>
</evidence>
<dbReference type="Proteomes" id="UP000695022">
    <property type="component" value="Unplaced"/>
</dbReference>
<evidence type="ECO:0000259" key="13">
    <source>
        <dbReference type="SMART" id="SM00079"/>
    </source>
</evidence>
<keyword evidence="15" id="KW-1185">Reference proteome</keyword>
<evidence type="ECO:0000313" key="16">
    <source>
        <dbReference type="RefSeq" id="XP_014679580.1"/>
    </source>
</evidence>
<evidence type="ECO:0000256" key="8">
    <source>
        <dbReference type="ARBA" id="ARBA00023170"/>
    </source>
</evidence>
<comment type="similarity">
    <text evidence="2">Belongs to the glutamate-gated ion channel (TC 1.A.10.1) family.</text>
</comment>
<gene>
    <name evidence="16" type="primary">LOC106819467</name>
</gene>
<name>A0ABM1F559_PRICU</name>
<keyword evidence="9" id="KW-0325">Glycoprotein</keyword>
<evidence type="ECO:0000256" key="1">
    <source>
        <dbReference type="ARBA" id="ARBA00004141"/>
    </source>
</evidence>
<dbReference type="InterPro" id="IPR015683">
    <property type="entry name" value="Ionotropic_Glu_rcpt"/>
</dbReference>
<evidence type="ECO:0000256" key="6">
    <source>
        <dbReference type="ARBA" id="ARBA00023065"/>
    </source>
</evidence>
<evidence type="ECO:0000256" key="12">
    <source>
        <dbReference type="SAM" id="Phobius"/>
    </source>
</evidence>
<evidence type="ECO:0000256" key="2">
    <source>
        <dbReference type="ARBA" id="ARBA00008685"/>
    </source>
</evidence>
<dbReference type="Pfam" id="PF10613">
    <property type="entry name" value="Lig_chan-Glu_bd"/>
    <property type="match status" value="1"/>
</dbReference>
<accession>A0ABM1F559</accession>
<keyword evidence="4 12" id="KW-0812">Transmembrane</keyword>
<feature type="domain" description="Ionotropic glutamate receptor C-terminal" evidence="13">
    <location>
        <begin position="1"/>
        <end position="145"/>
    </location>
</feature>
<keyword evidence="7 12" id="KW-0472">Membrane</keyword>
<sequence length="147" mass="16586">MLKAGPDAKHLTGNDRFEGYCVDLLEKVAERVGFNYSIHVVGDGKYGAPNAEGAWNGMIRELMDQKADLAVAPLTITYIREEVIDFTKPYMNLGISILFKKPEKKDPELFSFLQPLSLDVWMYMILAYLGVSFILFVLARYAVTPVM</sequence>
<comment type="subcellular location">
    <subcellularLocation>
        <location evidence="1">Membrane</location>
        <topology evidence="1">Multi-pass membrane protein</topology>
    </subcellularLocation>
</comment>
<evidence type="ECO:0000256" key="4">
    <source>
        <dbReference type="ARBA" id="ARBA00022692"/>
    </source>
</evidence>
<feature type="transmembrane region" description="Helical" evidence="12">
    <location>
        <begin position="120"/>
        <end position="143"/>
    </location>
</feature>
<keyword evidence="3" id="KW-0813">Transport</keyword>
<proteinExistence type="inferred from homology"/>
<dbReference type="SUPFAM" id="SSF53850">
    <property type="entry name" value="Periplasmic binding protein-like II"/>
    <property type="match status" value="1"/>
</dbReference>
<keyword evidence="8" id="KW-0675">Receptor</keyword>
<dbReference type="Gene3D" id="1.10.287.70">
    <property type="match status" value="1"/>
</dbReference>
<organism evidence="15 16">
    <name type="scientific">Priapulus caudatus</name>
    <name type="common">Priapulid worm</name>
    <dbReference type="NCBI Taxonomy" id="37621"/>
    <lineage>
        <taxon>Eukaryota</taxon>
        <taxon>Metazoa</taxon>
        <taxon>Ecdysozoa</taxon>
        <taxon>Scalidophora</taxon>
        <taxon>Priapulida</taxon>
        <taxon>Priapulimorpha</taxon>
        <taxon>Priapulimorphida</taxon>
        <taxon>Priapulidae</taxon>
        <taxon>Priapulus</taxon>
    </lineage>
</organism>
<evidence type="ECO:0000256" key="5">
    <source>
        <dbReference type="ARBA" id="ARBA00022989"/>
    </source>
</evidence>
<dbReference type="PANTHER" id="PTHR18966">
    <property type="entry name" value="IONOTROPIC GLUTAMATE RECEPTOR"/>
    <property type="match status" value="1"/>
</dbReference>
<dbReference type="SMART" id="SM00918">
    <property type="entry name" value="Lig_chan-Glu_bd"/>
    <property type="match status" value="1"/>
</dbReference>
<evidence type="ECO:0000256" key="9">
    <source>
        <dbReference type="ARBA" id="ARBA00023180"/>
    </source>
</evidence>
<feature type="domain" description="Ionotropic glutamate receptor L-glutamate and glycine-binding" evidence="14">
    <location>
        <begin position="1"/>
        <end position="64"/>
    </location>
</feature>
<evidence type="ECO:0000259" key="14">
    <source>
        <dbReference type="SMART" id="SM00918"/>
    </source>
</evidence>
<dbReference type="GeneID" id="106819467"/>
<keyword evidence="10" id="KW-1071">Ligand-gated ion channel</keyword>